<protein>
    <submittedName>
        <fullName evidence="1">Uncharacterized protein</fullName>
    </submittedName>
</protein>
<dbReference type="EMBL" id="UINC01036247">
    <property type="protein sequence ID" value="SVB29912.1"/>
    <property type="molecule type" value="Genomic_DNA"/>
</dbReference>
<organism evidence="1">
    <name type="scientific">marine metagenome</name>
    <dbReference type="NCBI Taxonomy" id="408172"/>
    <lineage>
        <taxon>unclassified sequences</taxon>
        <taxon>metagenomes</taxon>
        <taxon>ecological metagenomes</taxon>
    </lineage>
</organism>
<evidence type="ECO:0000313" key="1">
    <source>
        <dbReference type="EMBL" id="SVB29912.1"/>
    </source>
</evidence>
<reference evidence="1" key="1">
    <citation type="submission" date="2018-05" db="EMBL/GenBank/DDBJ databases">
        <authorList>
            <person name="Lanie J.A."/>
            <person name="Ng W.-L."/>
            <person name="Kazmierczak K.M."/>
            <person name="Andrzejewski T.M."/>
            <person name="Davidsen T.M."/>
            <person name="Wayne K.J."/>
            <person name="Tettelin H."/>
            <person name="Glass J.I."/>
            <person name="Rusch D."/>
            <person name="Podicherti R."/>
            <person name="Tsui H.-C.T."/>
            <person name="Winkler M.E."/>
        </authorList>
    </citation>
    <scope>NUCLEOTIDE SEQUENCE</scope>
</reference>
<dbReference type="AlphaFoldDB" id="A0A382CVM7"/>
<sequence length="59" mass="6907">GKTRSSETIVQKMTLILPVTFGKVRFNVARSLWIDHAAIFNNFRQIVPIGECFDEWDYF</sequence>
<gene>
    <name evidence="1" type="ORF">METZ01_LOCUS182766</name>
</gene>
<feature type="non-terminal residue" evidence="1">
    <location>
        <position position="1"/>
    </location>
</feature>
<name>A0A382CVM7_9ZZZZ</name>
<proteinExistence type="predicted"/>
<accession>A0A382CVM7</accession>